<protein>
    <recommendedName>
        <fullName evidence="6">SMP-30/Gluconolactonase/LRE-like region domain-containing protein</fullName>
    </recommendedName>
</protein>
<feature type="repeat" description="NHL" evidence="2">
    <location>
        <begin position="68"/>
        <end position="93"/>
    </location>
</feature>
<dbReference type="Gene3D" id="2.120.10.30">
    <property type="entry name" value="TolB, C-terminal domain"/>
    <property type="match status" value="2"/>
</dbReference>
<dbReference type="GO" id="GO:0061630">
    <property type="term" value="F:ubiquitin protein ligase activity"/>
    <property type="evidence" value="ECO:0000318"/>
    <property type="project" value="GO_Central"/>
</dbReference>
<evidence type="ECO:0000256" key="1">
    <source>
        <dbReference type="ARBA" id="ARBA00022737"/>
    </source>
</evidence>
<dbReference type="InterPro" id="IPR057750">
    <property type="entry name" value="TRIM2/3_C"/>
</dbReference>
<dbReference type="PROSITE" id="PS51125">
    <property type="entry name" value="NHL"/>
    <property type="match status" value="5"/>
</dbReference>
<dbReference type="EMBL" id="KB096900">
    <property type="protein sequence ID" value="ESO00601.1"/>
    <property type="molecule type" value="Genomic_DNA"/>
</dbReference>
<dbReference type="KEGG" id="hro:HELRODRAFT_82746"/>
<dbReference type="CDD" id="cd14960">
    <property type="entry name" value="NHL_TRIM2_like"/>
    <property type="match status" value="1"/>
</dbReference>
<reference evidence="5" key="1">
    <citation type="submission" date="2012-12" db="EMBL/GenBank/DDBJ databases">
        <authorList>
            <person name="Hellsten U."/>
            <person name="Grimwood J."/>
            <person name="Chapman J.A."/>
            <person name="Shapiro H."/>
            <person name="Aerts A."/>
            <person name="Otillar R.P."/>
            <person name="Terry A.Y."/>
            <person name="Boore J.L."/>
            <person name="Simakov O."/>
            <person name="Marletaz F."/>
            <person name="Cho S.-J."/>
            <person name="Edsinger-Gonzales E."/>
            <person name="Havlak P."/>
            <person name="Kuo D.-H."/>
            <person name="Larsson T."/>
            <person name="Lv J."/>
            <person name="Arendt D."/>
            <person name="Savage R."/>
            <person name="Osoegawa K."/>
            <person name="de Jong P."/>
            <person name="Lindberg D.R."/>
            <person name="Seaver E.C."/>
            <person name="Weisblat D.A."/>
            <person name="Putnam N.H."/>
            <person name="Grigoriev I.V."/>
            <person name="Rokhsar D.S."/>
        </authorList>
    </citation>
    <scope>NUCLEOTIDE SEQUENCE</scope>
</reference>
<dbReference type="InterPro" id="IPR011042">
    <property type="entry name" value="6-blade_b-propeller_TolB-like"/>
</dbReference>
<dbReference type="GO" id="GO:0017148">
    <property type="term" value="P:negative regulation of translation"/>
    <property type="evidence" value="ECO:0000318"/>
    <property type="project" value="GO_Central"/>
</dbReference>
<organism evidence="4 5">
    <name type="scientific">Helobdella robusta</name>
    <name type="common">Californian leech</name>
    <dbReference type="NCBI Taxonomy" id="6412"/>
    <lineage>
        <taxon>Eukaryota</taxon>
        <taxon>Metazoa</taxon>
        <taxon>Spiralia</taxon>
        <taxon>Lophotrochozoa</taxon>
        <taxon>Annelida</taxon>
        <taxon>Clitellata</taxon>
        <taxon>Hirudinea</taxon>
        <taxon>Rhynchobdellida</taxon>
        <taxon>Glossiphoniidae</taxon>
        <taxon>Helobdella</taxon>
    </lineage>
</organism>
<evidence type="ECO:0000313" key="3">
    <source>
        <dbReference type="EMBL" id="ESO00601.1"/>
    </source>
</evidence>
<dbReference type="SUPFAM" id="SSF101898">
    <property type="entry name" value="NHL repeat"/>
    <property type="match status" value="1"/>
</dbReference>
<dbReference type="InterPro" id="IPR001258">
    <property type="entry name" value="NHL_repeat"/>
</dbReference>
<reference evidence="4" key="3">
    <citation type="submission" date="2015-06" db="UniProtKB">
        <authorList>
            <consortium name="EnsemblMetazoa"/>
        </authorList>
    </citation>
    <scope>IDENTIFICATION</scope>
</reference>
<dbReference type="STRING" id="6412.T1G4W0"/>
<feature type="repeat" description="NHL" evidence="2">
    <location>
        <begin position="4"/>
        <end position="45"/>
    </location>
</feature>
<dbReference type="EnsemblMetazoa" id="HelroT82746">
    <property type="protein sequence ID" value="HelroP82746"/>
    <property type="gene ID" value="HelroG82746"/>
</dbReference>
<sequence length="272" mass="30266">MNFKRFGNKGNQLGEFMNVQGVCHKNGQVYITDSKNQCIQVLDVLLGKFVNKFNLSSLPLKLQPFLIGISTDLSGKIYVTDYENHCVLLFDADGSYLKKIGYNNLLGPKGLMIDSQRNLLVIDNRGCCVQTFTAALGELTFRFGIQGYRDEELCRPHFCALSNDENHVIITDFRSDKVKIFTREGKFVKCFGANGLRGPTGLAVHKKSGDIVVCDFGNSKIQVYKSNGSYMHTVDTSVSQLSGPQGVCFIDDDRILVADSGNHCLKVFNYKS</sequence>
<dbReference type="EMBL" id="AMQM01005332">
    <property type="status" value="NOT_ANNOTATED_CDS"/>
    <property type="molecule type" value="Genomic_DNA"/>
</dbReference>
<dbReference type="CTD" id="20216108"/>
<evidence type="ECO:0000313" key="5">
    <source>
        <dbReference type="Proteomes" id="UP000015101"/>
    </source>
</evidence>
<dbReference type="AlphaFoldDB" id="T1G4W0"/>
<dbReference type="OrthoDB" id="27136at2759"/>
<feature type="repeat" description="NHL" evidence="2">
    <location>
        <begin position="140"/>
        <end position="184"/>
    </location>
</feature>
<dbReference type="RefSeq" id="XP_009021238.1">
    <property type="nucleotide sequence ID" value="XM_009022990.1"/>
</dbReference>
<dbReference type="GO" id="GO:0030371">
    <property type="term" value="F:translation repressor activity"/>
    <property type="evidence" value="ECO:0000318"/>
    <property type="project" value="GO_Central"/>
</dbReference>
<reference evidence="3 5" key="2">
    <citation type="journal article" date="2013" name="Nature">
        <title>Insights into bilaterian evolution from three spiralian genomes.</title>
        <authorList>
            <person name="Simakov O."/>
            <person name="Marletaz F."/>
            <person name="Cho S.J."/>
            <person name="Edsinger-Gonzales E."/>
            <person name="Havlak P."/>
            <person name="Hellsten U."/>
            <person name="Kuo D.H."/>
            <person name="Larsson T."/>
            <person name="Lv J."/>
            <person name="Arendt D."/>
            <person name="Savage R."/>
            <person name="Osoegawa K."/>
            <person name="de Jong P."/>
            <person name="Grimwood J."/>
            <person name="Chapman J.A."/>
            <person name="Shapiro H."/>
            <person name="Aerts A."/>
            <person name="Otillar R.P."/>
            <person name="Terry A.Y."/>
            <person name="Boore J.L."/>
            <person name="Grigoriev I.V."/>
            <person name="Lindberg D.R."/>
            <person name="Seaver E.C."/>
            <person name="Weisblat D.A."/>
            <person name="Putnam N.H."/>
            <person name="Rokhsar D.S."/>
        </authorList>
    </citation>
    <scope>NUCLEOTIDE SEQUENCE</scope>
</reference>
<keyword evidence="5" id="KW-1185">Reference proteome</keyword>
<dbReference type="GO" id="GO:0000209">
    <property type="term" value="P:protein polyubiquitination"/>
    <property type="evidence" value="ECO:0000318"/>
    <property type="project" value="GO_Central"/>
</dbReference>
<dbReference type="InterPro" id="IPR050952">
    <property type="entry name" value="TRIM-NHL_E3_ligases"/>
</dbReference>
<dbReference type="PANTHER" id="PTHR24104">
    <property type="entry name" value="E3 UBIQUITIN-PROTEIN LIGASE NHLRC1-RELATED"/>
    <property type="match status" value="1"/>
</dbReference>
<dbReference type="Proteomes" id="UP000015101">
    <property type="component" value="Unassembled WGS sequence"/>
</dbReference>
<dbReference type="GeneID" id="20216108"/>
<name>T1G4W0_HELRO</name>
<evidence type="ECO:0000256" key="2">
    <source>
        <dbReference type="PROSITE-ProRule" id="PRU00504"/>
    </source>
</evidence>
<dbReference type="GO" id="GO:0043161">
    <property type="term" value="P:proteasome-mediated ubiquitin-dependent protein catabolic process"/>
    <property type="evidence" value="ECO:0000318"/>
    <property type="project" value="GO_Central"/>
</dbReference>
<dbReference type="HOGENOM" id="CLU_008645_2_3_1"/>
<keyword evidence="1" id="KW-0677">Repeat</keyword>
<feature type="repeat" description="NHL" evidence="2">
    <location>
        <begin position="240"/>
        <end position="271"/>
    </location>
</feature>
<dbReference type="InParanoid" id="T1G4W0"/>
<gene>
    <name evidence="4" type="primary">20216108</name>
    <name evidence="3" type="ORF">HELRODRAFT_82746</name>
</gene>
<evidence type="ECO:0008006" key="6">
    <source>
        <dbReference type="Google" id="ProtNLM"/>
    </source>
</evidence>
<dbReference type="Pfam" id="PF01436">
    <property type="entry name" value="NHL"/>
    <property type="match status" value="3"/>
</dbReference>
<evidence type="ECO:0000313" key="4">
    <source>
        <dbReference type="EnsemblMetazoa" id="HelroP82746"/>
    </source>
</evidence>
<dbReference type="OMA" id="HELCVFR"/>
<dbReference type="PANTHER" id="PTHR24104:SF57">
    <property type="entry name" value="BEE-MILK PROTEIN"/>
    <property type="match status" value="1"/>
</dbReference>
<accession>T1G4W0</accession>
<dbReference type="eggNOG" id="KOG2177">
    <property type="taxonomic scope" value="Eukaryota"/>
</dbReference>
<feature type="repeat" description="NHL" evidence="2">
    <location>
        <begin position="185"/>
        <end position="227"/>
    </location>
</feature>
<proteinExistence type="predicted"/>